<dbReference type="Proteomes" id="UP000297814">
    <property type="component" value="Unassembled WGS sequence"/>
</dbReference>
<name>A0A4Z1GSZ7_9HELO</name>
<protein>
    <submittedName>
        <fullName evidence="2">Uncharacterized protein</fullName>
    </submittedName>
</protein>
<accession>A0A4Z1GSZ7</accession>
<evidence type="ECO:0000256" key="1">
    <source>
        <dbReference type="SAM" id="MobiDB-lite"/>
    </source>
</evidence>
<gene>
    <name evidence="2" type="ORF">BHYA_0077g00230</name>
</gene>
<sequence>MPGKKTSASRSSSTDSEHISTKHVKVTDPNGQKVSNPSVFKSGKVSKKAEGDKKAAGGDKFLAVKKTVAQNVSRAYRAHTESAPANVPGI</sequence>
<proteinExistence type="predicted"/>
<feature type="compositionally biased region" description="Polar residues" evidence="1">
    <location>
        <begin position="29"/>
        <end position="39"/>
    </location>
</feature>
<evidence type="ECO:0000313" key="3">
    <source>
        <dbReference type="Proteomes" id="UP000297814"/>
    </source>
</evidence>
<dbReference type="AlphaFoldDB" id="A0A4Z1GSZ7"/>
<comment type="caution">
    <text evidence="2">The sequence shown here is derived from an EMBL/GenBank/DDBJ whole genome shotgun (WGS) entry which is preliminary data.</text>
</comment>
<feature type="region of interest" description="Disordered" evidence="1">
    <location>
        <begin position="1"/>
        <end position="55"/>
    </location>
</feature>
<evidence type="ECO:0000313" key="2">
    <source>
        <dbReference type="EMBL" id="TGO38320.1"/>
    </source>
</evidence>
<organism evidence="2 3">
    <name type="scientific">Botrytis hyacinthi</name>
    <dbReference type="NCBI Taxonomy" id="278943"/>
    <lineage>
        <taxon>Eukaryota</taxon>
        <taxon>Fungi</taxon>
        <taxon>Dikarya</taxon>
        <taxon>Ascomycota</taxon>
        <taxon>Pezizomycotina</taxon>
        <taxon>Leotiomycetes</taxon>
        <taxon>Helotiales</taxon>
        <taxon>Sclerotiniaceae</taxon>
        <taxon>Botrytis</taxon>
    </lineage>
</organism>
<reference evidence="2 3" key="1">
    <citation type="submission" date="2017-12" db="EMBL/GenBank/DDBJ databases">
        <title>Comparative genomics of Botrytis spp.</title>
        <authorList>
            <person name="Valero-Jimenez C.A."/>
            <person name="Tapia P."/>
            <person name="Veloso J."/>
            <person name="Silva-Moreno E."/>
            <person name="Staats M."/>
            <person name="Valdes J.H."/>
            <person name="Van Kan J.A.L."/>
        </authorList>
    </citation>
    <scope>NUCLEOTIDE SEQUENCE [LARGE SCALE GENOMIC DNA]</scope>
    <source>
        <strain evidence="2 3">Bh0001</strain>
    </source>
</reference>
<keyword evidence="3" id="KW-1185">Reference proteome</keyword>
<dbReference type="EMBL" id="PQXK01000077">
    <property type="protein sequence ID" value="TGO38320.1"/>
    <property type="molecule type" value="Genomic_DNA"/>
</dbReference>